<dbReference type="Pfam" id="PF10609">
    <property type="entry name" value="ParA"/>
    <property type="match status" value="1"/>
</dbReference>
<dbReference type="GO" id="GO:0005829">
    <property type="term" value="C:cytosol"/>
    <property type="evidence" value="ECO:0007669"/>
    <property type="project" value="TreeGrafter"/>
</dbReference>
<organism evidence="4 5">
    <name type="scientific">Wujia chipingensis</name>
    <dbReference type="NCBI Taxonomy" id="2763670"/>
    <lineage>
        <taxon>Bacteria</taxon>
        <taxon>Bacillati</taxon>
        <taxon>Bacillota</taxon>
        <taxon>Clostridia</taxon>
        <taxon>Lachnospirales</taxon>
        <taxon>Lachnospiraceae</taxon>
        <taxon>Wujia</taxon>
    </lineage>
</organism>
<evidence type="ECO:0000256" key="2">
    <source>
        <dbReference type="ARBA" id="ARBA00022840"/>
    </source>
</evidence>
<dbReference type="SUPFAM" id="SSF52540">
    <property type="entry name" value="P-loop containing nucleoside triphosphate hydrolases"/>
    <property type="match status" value="1"/>
</dbReference>
<dbReference type="Gene3D" id="3.40.50.300">
    <property type="entry name" value="P-loop containing nucleotide triphosphate hydrolases"/>
    <property type="match status" value="1"/>
</dbReference>
<proteinExistence type="predicted"/>
<name>A0A7G9FJ42_9FIRM</name>
<dbReference type="Proteomes" id="UP000515819">
    <property type="component" value="Chromosome"/>
</dbReference>
<dbReference type="InterPro" id="IPR033756">
    <property type="entry name" value="YlxH/NBP35"/>
</dbReference>
<sequence>MDQATKLRERVQTNQEISNARVIAITSGKGGVGKTTLSVNIALELARRGKKVVVFDADFGLANVEVMLGIRPQYNLLDLIHNNKSMTEIITQGPEGIGFISGGSGVSELATLDNASIKLLISELVKLDQMYDVVIIDTGAGITDSVMEFVMMSPEVVLVVTPEPTSITDSYSLLKVLRRKNSFNPLYKTIHVVANRVENEAEGAEIFHKIDTVSSKFLNTKLSFLGAVLQDKNASMAVIEQKPLVQAYPGTTATKGICQLVNRLSDDTVEESKKKEGIARVFIDFFRSKKRIR</sequence>
<dbReference type="CDD" id="cd02038">
    <property type="entry name" value="FlhG-like"/>
    <property type="match status" value="1"/>
</dbReference>
<dbReference type="InterPro" id="IPR050625">
    <property type="entry name" value="ParA/MinD_ATPase"/>
</dbReference>
<feature type="binding site" evidence="3">
    <location>
        <begin position="29"/>
        <end position="36"/>
    </location>
    <ligand>
        <name>ATP</name>
        <dbReference type="ChEBI" id="CHEBI:30616"/>
    </ligand>
</feature>
<protein>
    <submittedName>
        <fullName evidence="4">MinD/ParA family protein</fullName>
    </submittedName>
</protein>
<dbReference type="RefSeq" id="WP_021985384.1">
    <property type="nucleotide sequence ID" value="NZ_CP060632.1"/>
</dbReference>
<dbReference type="InterPro" id="IPR025501">
    <property type="entry name" value="MinD_FleN"/>
</dbReference>
<dbReference type="GO" id="GO:0051782">
    <property type="term" value="P:negative regulation of cell division"/>
    <property type="evidence" value="ECO:0007669"/>
    <property type="project" value="TreeGrafter"/>
</dbReference>
<evidence type="ECO:0000313" key="5">
    <source>
        <dbReference type="Proteomes" id="UP000515819"/>
    </source>
</evidence>
<dbReference type="InterPro" id="IPR033875">
    <property type="entry name" value="FlhG"/>
</dbReference>
<dbReference type="PANTHER" id="PTHR43384:SF4">
    <property type="entry name" value="CELLULOSE BIOSYNTHESIS PROTEIN BCSQ-RELATED"/>
    <property type="match status" value="1"/>
</dbReference>
<keyword evidence="1 3" id="KW-0547">Nucleotide-binding</keyword>
<dbReference type="InterPro" id="IPR027417">
    <property type="entry name" value="P-loop_NTPase"/>
</dbReference>
<reference evidence="4 5" key="1">
    <citation type="submission" date="2020-08" db="EMBL/GenBank/DDBJ databases">
        <authorList>
            <person name="Liu C."/>
            <person name="Sun Q."/>
        </authorList>
    </citation>
    <scope>NUCLEOTIDE SEQUENCE [LARGE SCALE GENOMIC DNA]</scope>
    <source>
        <strain evidence="4 5">NSJ-4</strain>
    </source>
</reference>
<dbReference type="PANTHER" id="PTHR43384">
    <property type="entry name" value="SEPTUM SITE-DETERMINING PROTEIN MIND HOMOLOG, CHLOROPLASTIC-RELATED"/>
    <property type="match status" value="1"/>
</dbReference>
<keyword evidence="2 3" id="KW-0067">ATP-binding</keyword>
<keyword evidence="5" id="KW-1185">Reference proteome</keyword>
<evidence type="ECO:0000313" key="4">
    <source>
        <dbReference type="EMBL" id="QNL98573.1"/>
    </source>
</evidence>
<dbReference type="KEGG" id="wcp:H9Q76_07330"/>
<dbReference type="EMBL" id="CP060632">
    <property type="protein sequence ID" value="QNL98573.1"/>
    <property type="molecule type" value="Genomic_DNA"/>
</dbReference>
<dbReference type="GO" id="GO:0016887">
    <property type="term" value="F:ATP hydrolysis activity"/>
    <property type="evidence" value="ECO:0007669"/>
    <property type="project" value="TreeGrafter"/>
</dbReference>
<dbReference type="PIRSF" id="PIRSF003092">
    <property type="entry name" value="MinD"/>
    <property type="match status" value="1"/>
</dbReference>
<evidence type="ECO:0000256" key="1">
    <source>
        <dbReference type="ARBA" id="ARBA00022741"/>
    </source>
</evidence>
<dbReference type="GO" id="GO:0009898">
    <property type="term" value="C:cytoplasmic side of plasma membrane"/>
    <property type="evidence" value="ECO:0007669"/>
    <property type="project" value="TreeGrafter"/>
</dbReference>
<evidence type="ECO:0000256" key="3">
    <source>
        <dbReference type="PIRSR" id="PIRSR003092-1"/>
    </source>
</evidence>
<gene>
    <name evidence="4" type="ORF">H9Q76_07330</name>
</gene>
<accession>A0A7G9FJ42</accession>
<dbReference type="GO" id="GO:0005524">
    <property type="term" value="F:ATP binding"/>
    <property type="evidence" value="ECO:0007669"/>
    <property type="project" value="UniProtKB-KW"/>
</dbReference>
<dbReference type="AlphaFoldDB" id="A0A7G9FJ42"/>